<evidence type="ECO:0000256" key="5">
    <source>
        <dbReference type="SAM" id="SignalP"/>
    </source>
</evidence>
<dbReference type="STRING" id="641238.SAMN04490244_11637"/>
<evidence type="ECO:0000256" key="4">
    <source>
        <dbReference type="PIRSR" id="PIRSR603782-2"/>
    </source>
</evidence>
<keyword evidence="5" id="KW-0732">Signal</keyword>
<dbReference type="InterPro" id="IPR003782">
    <property type="entry name" value="SCO1/SenC"/>
</dbReference>
<feature type="binding site" evidence="3">
    <location>
        <position position="95"/>
    </location>
    <ligand>
        <name>Cu cation</name>
        <dbReference type="ChEBI" id="CHEBI:23378"/>
    </ligand>
</feature>
<dbReference type="Gene3D" id="3.40.30.10">
    <property type="entry name" value="Glutaredoxin"/>
    <property type="match status" value="1"/>
</dbReference>
<keyword evidence="8" id="KW-1185">Reference proteome</keyword>
<feature type="binding site" evidence="3">
    <location>
        <position position="99"/>
    </location>
    <ligand>
        <name>Cu cation</name>
        <dbReference type="ChEBI" id="CHEBI:23378"/>
    </ligand>
</feature>
<evidence type="ECO:0000313" key="8">
    <source>
        <dbReference type="Proteomes" id="UP000198885"/>
    </source>
</evidence>
<reference evidence="7 8" key="1">
    <citation type="submission" date="2016-10" db="EMBL/GenBank/DDBJ databases">
        <authorList>
            <person name="de Groot N.N."/>
        </authorList>
    </citation>
    <scope>NUCLEOTIDE SEQUENCE [LARGE SCALE GENOMIC DNA]</scope>
    <source>
        <strain evidence="7 8">DSM 23042</strain>
    </source>
</reference>
<sequence>MTVPVRPQEVEETMLKQTSRRLVLAGALAMAAWPALANHPGENLDERMLEMEKYFQPIEGEQAPGFKLQDAEGRPVGLSELQDKVVVLHFIYASCPDVCPLHADKIATIQESINASPMGDMVEFVSITTDPANDTPNILRDYAGWHDLDTANWTFLTTRPDQPEDTTRALASDYGVEFTMSAESDAMMHAPVTFVIDRGGRLAAKFHGMEFQNANLVLYLSGLINNAQHRHEEEGWWHTLTNVFR</sequence>
<dbReference type="AlphaFoldDB" id="A0A1H9X101"/>
<dbReference type="PROSITE" id="PS51352">
    <property type="entry name" value="THIOREDOXIN_2"/>
    <property type="match status" value="1"/>
</dbReference>
<proteinExistence type="inferred from homology"/>
<feature type="chain" id="PRO_5011577233" evidence="5">
    <location>
        <begin position="38"/>
        <end position="245"/>
    </location>
</feature>
<dbReference type="EMBL" id="FOGU01000016">
    <property type="protein sequence ID" value="SES39862.1"/>
    <property type="molecule type" value="Genomic_DNA"/>
</dbReference>
<dbReference type="PANTHER" id="PTHR12151">
    <property type="entry name" value="ELECTRON TRANSPORT PROTIN SCO1/SENC FAMILY MEMBER"/>
    <property type="match status" value="1"/>
</dbReference>
<feature type="domain" description="Thioredoxin" evidence="6">
    <location>
        <begin position="57"/>
        <end position="229"/>
    </location>
</feature>
<feature type="disulfide bond" description="Redox-active" evidence="4">
    <location>
        <begin position="95"/>
        <end position="99"/>
    </location>
</feature>
<evidence type="ECO:0000259" key="6">
    <source>
        <dbReference type="PROSITE" id="PS51352"/>
    </source>
</evidence>
<feature type="binding site" evidence="3">
    <location>
        <position position="189"/>
    </location>
    <ligand>
        <name>Cu cation</name>
        <dbReference type="ChEBI" id="CHEBI:23378"/>
    </ligand>
</feature>
<dbReference type="Proteomes" id="UP000198885">
    <property type="component" value="Unassembled WGS sequence"/>
</dbReference>
<protein>
    <submittedName>
        <fullName evidence="7">Protein SCO1/2</fullName>
    </submittedName>
</protein>
<comment type="similarity">
    <text evidence="1">Belongs to the SCO1/2 family.</text>
</comment>
<accession>A0A1H9X101</accession>
<evidence type="ECO:0000256" key="2">
    <source>
        <dbReference type="ARBA" id="ARBA00023008"/>
    </source>
</evidence>
<dbReference type="InterPro" id="IPR013766">
    <property type="entry name" value="Thioredoxin_domain"/>
</dbReference>
<name>A0A1H9X101_9RHOB</name>
<organism evidence="7 8">
    <name type="scientific">Tranquillimonas rosea</name>
    <dbReference type="NCBI Taxonomy" id="641238"/>
    <lineage>
        <taxon>Bacteria</taxon>
        <taxon>Pseudomonadati</taxon>
        <taxon>Pseudomonadota</taxon>
        <taxon>Alphaproteobacteria</taxon>
        <taxon>Rhodobacterales</taxon>
        <taxon>Roseobacteraceae</taxon>
        <taxon>Tranquillimonas</taxon>
    </lineage>
</organism>
<dbReference type="GO" id="GO:0046872">
    <property type="term" value="F:metal ion binding"/>
    <property type="evidence" value="ECO:0007669"/>
    <property type="project" value="UniProtKB-KW"/>
</dbReference>
<dbReference type="SUPFAM" id="SSF52833">
    <property type="entry name" value="Thioredoxin-like"/>
    <property type="match status" value="1"/>
</dbReference>
<dbReference type="Pfam" id="PF02630">
    <property type="entry name" value="SCO1-SenC"/>
    <property type="match status" value="1"/>
</dbReference>
<keyword evidence="3" id="KW-0479">Metal-binding</keyword>
<evidence type="ECO:0000313" key="7">
    <source>
        <dbReference type="EMBL" id="SES39862.1"/>
    </source>
</evidence>
<dbReference type="PANTHER" id="PTHR12151:SF25">
    <property type="entry name" value="LINALOOL DEHYDRATASE_ISOMERASE DOMAIN-CONTAINING PROTEIN"/>
    <property type="match status" value="1"/>
</dbReference>
<keyword evidence="2 3" id="KW-0186">Copper</keyword>
<evidence type="ECO:0000256" key="3">
    <source>
        <dbReference type="PIRSR" id="PIRSR603782-1"/>
    </source>
</evidence>
<feature type="signal peptide" evidence="5">
    <location>
        <begin position="1"/>
        <end position="37"/>
    </location>
</feature>
<keyword evidence="4" id="KW-1015">Disulfide bond</keyword>
<evidence type="ECO:0000256" key="1">
    <source>
        <dbReference type="ARBA" id="ARBA00010996"/>
    </source>
</evidence>
<dbReference type="CDD" id="cd02968">
    <property type="entry name" value="SCO"/>
    <property type="match status" value="1"/>
</dbReference>
<gene>
    <name evidence="7" type="ORF">SAMN04490244_11637</name>
</gene>
<dbReference type="InterPro" id="IPR036249">
    <property type="entry name" value="Thioredoxin-like_sf"/>
</dbReference>